<organism evidence="1 2">
    <name type="scientific">Leptolyngbya subtilissima DQ-A4</name>
    <dbReference type="NCBI Taxonomy" id="2933933"/>
    <lineage>
        <taxon>Bacteria</taxon>
        <taxon>Bacillati</taxon>
        <taxon>Cyanobacteriota</taxon>
        <taxon>Cyanophyceae</taxon>
        <taxon>Leptolyngbyales</taxon>
        <taxon>Leptolyngbyaceae</taxon>
        <taxon>Leptolyngbya group</taxon>
        <taxon>Leptolyngbya</taxon>
    </lineage>
</organism>
<evidence type="ECO:0000313" key="2">
    <source>
        <dbReference type="Proteomes" id="UP001482513"/>
    </source>
</evidence>
<evidence type="ECO:0000313" key="1">
    <source>
        <dbReference type="EMBL" id="MEP0945914.1"/>
    </source>
</evidence>
<gene>
    <name evidence="1" type="ORF">NC992_03420</name>
</gene>
<dbReference type="Proteomes" id="UP001482513">
    <property type="component" value="Unassembled WGS sequence"/>
</dbReference>
<proteinExistence type="predicted"/>
<dbReference type="EMBL" id="JAMPKX010000001">
    <property type="protein sequence ID" value="MEP0945914.1"/>
    <property type="molecule type" value="Genomic_DNA"/>
</dbReference>
<protein>
    <submittedName>
        <fullName evidence="1">Uncharacterized protein</fullName>
    </submittedName>
</protein>
<sequence>MEKTTTNGFAILAPVPEQHLITGLDAIASQLDADPPEIPPVVAYGSGAFEVFDKADELRQGLLVNMFFYASHPESPTFKPFATWQATYIKQLHSRRGRYPGKKIHRPPSTATDSPTWAIFWLVQDLAKLDKPIPVEDFRGLGKKTDYPSRFIPEGPMLVEHPGR</sequence>
<reference evidence="1 2" key="1">
    <citation type="submission" date="2022-04" db="EMBL/GenBank/DDBJ databases">
        <title>Positive selection, recombination, and allopatry shape intraspecific diversity of widespread and dominant cyanobacteria.</title>
        <authorList>
            <person name="Wei J."/>
            <person name="Shu W."/>
            <person name="Hu C."/>
        </authorList>
    </citation>
    <scope>NUCLEOTIDE SEQUENCE [LARGE SCALE GENOMIC DNA]</scope>
    <source>
        <strain evidence="1 2">DQ-A4</strain>
    </source>
</reference>
<comment type="caution">
    <text evidence="1">The sequence shown here is derived from an EMBL/GenBank/DDBJ whole genome shotgun (WGS) entry which is preliminary data.</text>
</comment>
<accession>A0ABV0JZG1</accession>
<dbReference type="RefSeq" id="WP_190699410.1">
    <property type="nucleotide sequence ID" value="NZ_JAMPKX010000001.1"/>
</dbReference>
<keyword evidence="2" id="KW-1185">Reference proteome</keyword>
<name>A0ABV0JZG1_9CYAN</name>